<accession>A0A286TW65</accession>
<dbReference type="EMBL" id="BAOS01000005">
    <property type="protein sequence ID" value="GAX60129.1"/>
    <property type="molecule type" value="Genomic_DNA"/>
</dbReference>
<gene>
    <name evidence="1" type="ORF">SCALIN_C05_0214</name>
</gene>
<organism evidence="1 2">
    <name type="scientific">Candidatus Scalindua japonica</name>
    <dbReference type="NCBI Taxonomy" id="1284222"/>
    <lineage>
        <taxon>Bacteria</taxon>
        <taxon>Pseudomonadati</taxon>
        <taxon>Planctomycetota</taxon>
        <taxon>Candidatus Brocadiia</taxon>
        <taxon>Candidatus Brocadiales</taxon>
        <taxon>Candidatus Scalinduaceae</taxon>
        <taxon>Candidatus Scalindua</taxon>
    </lineage>
</organism>
<keyword evidence="2" id="KW-1185">Reference proteome</keyword>
<comment type="caution">
    <text evidence="1">The sequence shown here is derived from an EMBL/GenBank/DDBJ whole genome shotgun (WGS) entry which is preliminary data.</text>
</comment>
<name>A0A286TW65_9BACT</name>
<dbReference type="Proteomes" id="UP000218542">
    <property type="component" value="Unassembled WGS sequence"/>
</dbReference>
<protein>
    <submittedName>
        <fullName evidence="1">Uncharacterized protein</fullName>
    </submittedName>
</protein>
<dbReference type="AlphaFoldDB" id="A0A286TW65"/>
<sequence>MPEENSNQINYPEFKIAWMNFTKSVRLLLVPQQDDRPLDQYLDFRDSVFVIVESENFLDKLQEAWRPFTDISQKEVGEALIKELKAFPRAIEVAETIEKSTTESKGHINRWLGRASIVTGSVKDLLDNVPYVKSAITLFEELISMFKR</sequence>
<reference evidence="2" key="1">
    <citation type="journal article" date="2017" name="Environ. Microbiol. Rep.">
        <title>Genetic Diversity of Marine Anaerobic Ammonium-Oxidizing Bacteria as Revealed by Genomic and Proteomic Analyses of 'Candidatus Scalindua japonica'.</title>
        <authorList>
            <person name="Oshiki M."/>
            <person name="Mizuto K."/>
            <person name="Kimura Z."/>
            <person name="Kindaichi T."/>
            <person name="Satoh H."/>
            <person name="Okabe S."/>
        </authorList>
    </citation>
    <scope>NUCLEOTIDE SEQUENCE [LARGE SCALE GENOMIC DNA]</scope>
    <source>
        <strain evidence="2">husup-a2</strain>
    </source>
</reference>
<dbReference type="RefSeq" id="WP_096893410.1">
    <property type="nucleotide sequence ID" value="NZ_BAOS01000005.1"/>
</dbReference>
<evidence type="ECO:0000313" key="2">
    <source>
        <dbReference type="Proteomes" id="UP000218542"/>
    </source>
</evidence>
<evidence type="ECO:0000313" key="1">
    <source>
        <dbReference type="EMBL" id="GAX60129.1"/>
    </source>
</evidence>
<proteinExistence type="predicted"/>